<dbReference type="AlphaFoldDB" id="A0AAD7XWX7"/>
<evidence type="ECO:0000313" key="2">
    <source>
        <dbReference type="Proteomes" id="UP001234581"/>
    </source>
</evidence>
<dbReference type="Proteomes" id="UP001234581">
    <property type="component" value="Unassembled WGS sequence"/>
</dbReference>
<gene>
    <name evidence="1" type="ORF">O0I10_004028</name>
</gene>
<dbReference type="EMBL" id="JARTCD010000014">
    <property type="protein sequence ID" value="KAJ8660169.1"/>
    <property type="molecule type" value="Genomic_DNA"/>
</dbReference>
<evidence type="ECO:0000313" key="1">
    <source>
        <dbReference type="EMBL" id="KAJ8660169.1"/>
    </source>
</evidence>
<reference evidence="1 2" key="1">
    <citation type="submission" date="2023-03" db="EMBL/GenBank/DDBJ databases">
        <title>Genome sequence of Lichtheimia ornata CBS 291.66.</title>
        <authorList>
            <person name="Mohabir J.T."/>
            <person name="Shea T.P."/>
            <person name="Kurbessoian T."/>
            <person name="Berby B."/>
            <person name="Fontaine J."/>
            <person name="Livny J."/>
            <person name="Gnirke A."/>
            <person name="Stajich J.E."/>
            <person name="Cuomo C.A."/>
        </authorList>
    </citation>
    <scope>NUCLEOTIDE SEQUENCE [LARGE SCALE GENOMIC DNA]</scope>
    <source>
        <strain evidence="1">CBS 291.66</strain>
    </source>
</reference>
<accession>A0AAD7XWX7</accession>
<dbReference type="RefSeq" id="XP_058345082.1">
    <property type="nucleotide sequence ID" value="XM_058484094.1"/>
</dbReference>
<sequence length="130" mass="14667">MRSRNAPEVAALPRELQEFIDTFDGKDELNHIGTHLEKAKARVEASLLRRVWSFIYACFEMTNIIALSGEKASKAASERINHGRTLAAVDPMIRKKNGVKVDMLFSTARFELRFVEALEPETFTQDALGN</sequence>
<organism evidence="1 2">
    <name type="scientific">Lichtheimia ornata</name>
    <dbReference type="NCBI Taxonomy" id="688661"/>
    <lineage>
        <taxon>Eukaryota</taxon>
        <taxon>Fungi</taxon>
        <taxon>Fungi incertae sedis</taxon>
        <taxon>Mucoromycota</taxon>
        <taxon>Mucoromycotina</taxon>
        <taxon>Mucoromycetes</taxon>
        <taxon>Mucorales</taxon>
        <taxon>Lichtheimiaceae</taxon>
        <taxon>Lichtheimia</taxon>
    </lineage>
</organism>
<dbReference type="GeneID" id="83211441"/>
<proteinExistence type="predicted"/>
<protein>
    <submittedName>
        <fullName evidence="1">Uncharacterized protein</fullName>
    </submittedName>
</protein>
<keyword evidence="2" id="KW-1185">Reference proteome</keyword>
<name>A0AAD7XWX7_9FUNG</name>
<comment type="caution">
    <text evidence="1">The sequence shown here is derived from an EMBL/GenBank/DDBJ whole genome shotgun (WGS) entry which is preliminary data.</text>
</comment>